<accession>A0A0S4MVL1</accession>
<gene>
    <name evidence="2" type="ORF">JGI1_00346</name>
</gene>
<feature type="compositionally biased region" description="Polar residues" evidence="1">
    <location>
        <begin position="181"/>
        <end position="203"/>
    </location>
</feature>
<feature type="region of interest" description="Disordered" evidence="1">
    <location>
        <begin position="153"/>
        <end position="317"/>
    </location>
</feature>
<feature type="compositionally biased region" description="Polar residues" evidence="1">
    <location>
        <begin position="164"/>
        <end position="173"/>
    </location>
</feature>
<evidence type="ECO:0000256" key="1">
    <source>
        <dbReference type="SAM" id="MobiDB-lite"/>
    </source>
</evidence>
<dbReference type="EMBL" id="FAOO01000002">
    <property type="protein sequence ID" value="CUU01825.1"/>
    <property type="molecule type" value="Genomic_DNA"/>
</dbReference>
<evidence type="ECO:0000313" key="3">
    <source>
        <dbReference type="Proteomes" id="UP000320623"/>
    </source>
</evidence>
<reference evidence="3" key="1">
    <citation type="submission" date="2015-11" db="EMBL/GenBank/DDBJ databases">
        <authorList>
            <person name="Varghese N."/>
        </authorList>
    </citation>
    <scope>NUCLEOTIDE SEQUENCE [LARGE SCALE GENOMIC DNA]</scope>
</reference>
<protein>
    <submittedName>
        <fullName evidence="2">Uncharacterized protein</fullName>
    </submittedName>
</protein>
<evidence type="ECO:0000313" key="2">
    <source>
        <dbReference type="EMBL" id="CUU01825.1"/>
    </source>
</evidence>
<dbReference type="STRING" id="1643428.GCA_001442855_00333"/>
<dbReference type="AlphaFoldDB" id="A0A0S4MVL1"/>
<name>A0A0S4MVL1_9BACT</name>
<feature type="compositionally biased region" description="Basic and acidic residues" evidence="1">
    <location>
        <begin position="232"/>
        <end position="245"/>
    </location>
</feature>
<organism evidence="2 3">
    <name type="scientific">Candidatus Thermokryptus mobilis</name>
    <dbReference type="NCBI Taxonomy" id="1643428"/>
    <lineage>
        <taxon>Bacteria</taxon>
        <taxon>Pseudomonadati</taxon>
        <taxon>Candidatus Kryptoniota</taxon>
        <taxon>Candidatus Thermokryptus</taxon>
    </lineage>
</organism>
<sequence>MKKLIFLALATLFLWGCYTQIGTIREDEGYQSFESKKEKNYSYYTDDYNFWYYQGYTYRYYLPYPRYYLFFRYYTPGFVVGWGEWWYYDPFWWDRYWWWDWYWWDRYYSYLYFPGWYYYPWWYRAPIIIVINNPYYPVSGGKAIVYRTRNFGSTRSGESRNSDETGVTFSPPTRSAPAINSGGNVQGSSTEGTLRKPSGSSGRETPGVERGGVRSESPRNIGSSRGTSAPRIEPRSGDKEQKPRNDSTPPRRSGSNRTSKIQLYRDYNTGRSMLIEDSRGFQPRIGLTPHYSGTSNSSGQGDNTVTQGRRQTGNRRK</sequence>
<feature type="compositionally biased region" description="Polar residues" evidence="1">
    <location>
        <begin position="218"/>
        <end position="227"/>
    </location>
</feature>
<dbReference type="RefSeq" id="WP_140944148.1">
    <property type="nucleotide sequence ID" value="NZ_FAOO01000002.1"/>
</dbReference>
<feature type="compositionally biased region" description="Polar residues" evidence="1">
    <location>
        <begin position="246"/>
        <end position="261"/>
    </location>
</feature>
<dbReference type="OrthoDB" id="9800008at2"/>
<keyword evidence="3" id="KW-1185">Reference proteome</keyword>
<feature type="compositionally biased region" description="Polar residues" evidence="1">
    <location>
        <begin position="291"/>
        <end position="311"/>
    </location>
</feature>
<proteinExistence type="predicted"/>
<dbReference type="Proteomes" id="UP000320623">
    <property type="component" value="Unassembled WGS sequence"/>
</dbReference>